<proteinExistence type="predicted"/>
<evidence type="ECO:0000256" key="8">
    <source>
        <dbReference type="ARBA" id="ARBA00023069"/>
    </source>
</evidence>
<evidence type="ECO:0000256" key="2">
    <source>
        <dbReference type="ARBA" id="ARBA00022490"/>
    </source>
</evidence>
<evidence type="ECO:0000256" key="9">
    <source>
        <dbReference type="ARBA" id="ARBA00023117"/>
    </source>
</evidence>
<keyword evidence="12" id="KW-0966">Cell projection</keyword>
<dbReference type="Pfam" id="PF12780">
    <property type="entry name" value="AAA_8"/>
    <property type="match status" value="1"/>
</dbReference>
<dbReference type="FunFam" id="1.10.287.2620:FF:000002">
    <property type="entry name" value="Dynein heavy chain 2, axonemal"/>
    <property type="match status" value="1"/>
</dbReference>
<dbReference type="GO" id="GO:0005930">
    <property type="term" value="C:axoneme"/>
    <property type="evidence" value="ECO:0007669"/>
    <property type="project" value="UniProtKB-SubCell"/>
</dbReference>
<dbReference type="GO" id="GO:0005874">
    <property type="term" value="C:microtubule"/>
    <property type="evidence" value="ECO:0007669"/>
    <property type="project" value="UniProtKB-KW"/>
</dbReference>
<dbReference type="PANTHER" id="PTHR45703">
    <property type="entry name" value="DYNEIN HEAVY CHAIN"/>
    <property type="match status" value="1"/>
</dbReference>
<gene>
    <name evidence="15" type="ORF">P43SY_009213</name>
</gene>
<keyword evidence="8" id="KW-0969">Cilium</keyword>
<evidence type="ECO:0000256" key="7">
    <source>
        <dbReference type="ARBA" id="ARBA00023054"/>
    </source>
</evidence>
<evidence type="ECO:0000256" key="4">
    <source>
        <dbReference type="ARBA" id="ARBA00022741"/>
    </source>
</evidence>
<keyword evidence="2" id="KW-0963">Cytoplasm</keyword>
<evidence type="ECO:0000256" key="13">
    <source>
        <dbReference type="PROSITE-ProRule" id="PRU00035"/>
    </source>
</evidence>
<keyword evidence="4" id="KW-0547">Nucleotide-binding</keyword>
<evidence type="ECO:0000313" key="16">
    <source>
        <dbReference type="Proteomes" id="UP001209570"/>
    </source>
</evidence>
<dbReference type="Gene3D" id="3.20.180.20">
    <property type="entry name" value="Dynein heavy chain, N-terminal domain 2"/>
    <property type="match status" value="1"/>
</dbReference>
<protein>
    <recommendedName>
        <fullName evidence="14">Bromo domain-containing protein</fullName>
    </recommendedName>
</protein>
<evidence type="ECO:0000256" key="10">
    <source>
        <dbReference type="ARBA" id="ARBA00023175"/>
    </source>
</evidence>
<dbReference type="InterPro" id="IPR026983">
    <property type="entry name" value="DHC"/>
</dbReference>
<feature type="domain" description="Bromo" evidence="14">
    <location>
        <begin position="17"/>
        <end position="89"/>
    </location>
</feature>
<evidence type="ECO:0000256" key="12">
    <source>
        <dbReference type="ARBA" id="ARBA00023273"/>
    </source>
</evidence>
<evidence type="ECO:0000256" key="5">
    <source>
        <dbReference type="ARBA" id="ARBA00022840"/>
    </source>
</evidence>
<dbReference type="SMART" id="SM00297">
    <property type="entry name" value="BROMO"/>
    <property type="match status" value="1"/>
</dbReference>
<dbReference type="FunFam" id="1.20.140.100:FF:000004">
    <property type="entry name" value="Dynein axonemal heavy chain 6"/>
    <property type="match status" value="1"/>
</dbReference>
<keyword evidence="5" id="KW-0067">ATP-binding</keyword>
<keyword evidence="9 13" id="KW-0103">Bromodomain</keyword>
<dbReference type="PROSITE" id="PS00633">
    <property type="entry name" value="BROMODOMAIN_1"/>
    <property type="match status" value="1"/>
</dbReference>
<dbReference type="Gene3D" id="1.20.140.100">
    <property type="entry name" value="Dynein heavy chain, N-terminal domain 2"/>
    <property type="match status" value="1"/>
</dbReference>
<reference evidence="15" key="1">
    <citation type="submission" date="2021-12" db="EMBL/GenBank/DDBJ databases">
        <title>Prjna785345.</title>
        <authorList>
            <person name="Rujirawat T."/>
            <person name="Krajaejun T."/>
        </authorList>
    </citation>
    <scope>NUCLEOTIDE SEQUENCE</scope>
    <source>
        <strain evidence="15">Pi057C3</strain>
    </source>
</reference>
<dbReference type="Proteomes" id="UP001209570">
    <property type="component" value="Unassembled WGS sequence"/>
</dbReference>
<dbReference type="Gene3D" id="1.20.920.10">
    <property type="entry name" value="Bromodomain-like"/>
    <property type="match status" value="1"/>
</dbReference>
<dbReference type="InterPro" id="IPR018359">
    <property type="entry name" value="Bromodomain_CS"/>
</dbReference>
<dbReference type="SUPFAM" id="SSF52540">
    <property type="entry name" value="P-loop containing nucleoside triphosphate hydrolases"/>
    <property type="match status" value="1"/>
</dbReference>
<dbReference type="PRINTS" id="PR00503">
    <property type="entry name" value="BROMODOMAIN"/>
</dbReference>
<evidence type="ECO:0000256" key="11">
    <source>
        <dbReference type="ARBA" id="ARBA00023212"/>
    </source>
</evidence>
<dbReference type="Gene3D" id="1.10.287.2620">
    <property type="match status" value="1"/>
</dbReference>
<evidence type="ECO:0000259" key="14">
    <source>
        <dbReference type="PROSITE" id="PS50014"/>
    </source>
</evidence>
<keyword evidence="6" id="KW-0243">Dynein</keyword>
<keyword evidence="10" id="KW-0505">Motor protein</keyword>
<evidence type="ECO:0000313" key="15">
    <source>
        <dbReference type="EMBL" id="KAJ0392153.1"/>
    </source>
</evidence>
<dbReference type="InterPro" id="IPR024317">
    <property type="entry name" value="Dynein_heavy_chain_D4_dom"/>
</dbReference>
<dbReference type="GO" id="GO:0005524">
    <property type="term" value="F:ATP binding"/>
    <property type="evidence" value="ECO:0007669"/>
    <property type="project" value="UniProtKB-KW"/>
</dbReference>
<sequence length="1227" mass="141210">MDELLQRKCGRLHERLVGHELSWPFLSPVDPVAMNLPTYFDVVRTPMDLSTMASKLATHQYASPEDYRADLVLMCENAIEFNKDDDHEDSVCGMAKRMLRFGLSEWEKEFSETPKASRDGASPVVSPSAKAAKSSMFDLTIDRNFEFDGGSGFGVTLPSNRPLPATAIAIAAPVGSPTDAHRFTFTNPDDVESEHFTMSADGLVHMAPSQPSEFIALSEWMRQSSMFNVLTSLRFFKHYLIYKAFSQWSSNVLFKLYCRQRKALKTRLYLAKETFCQPLLQIKRVMSQEVLSVVLLDLRAQKTYESSAFVEYQATKRGEGSKQFETCIEKLQGIIQKVCVDVKNLTKAPDPHDDFLSDAPFGNGSGSGQEKTKSIVAVKSEQQQRRKLFKRAAEEAAMISDLIRLVDYITVESLVILAVQSCREFLLELNKQIRRDLVVKISNDYADAAEYVKIFDNVRPIYEYDKVWDFDEYAQRSHTYDKVWDFDEYAQRSHTVTTLKADMLQISTWEKELEKMRAGQTIGILHVESRKLKQTLIPMTTAKLDAMKGLVKDLARAKCKNQLIEYKQRIQALLQRPQHLKEFAAHVERVQALKSKQKALVKNTNVVDELYRLLGNYGVRISSEDMVQLDDLRSVQDSYREETEAVDAFIQSRLGEMTQQLDSNIQRLDEQFEDPSHVKSELEAVKQRLSQLDELSRQYTEYQTLFNQTPFKYLNLQATQEYFGTVESLWVAVERWNMTYRNAMTNPFVEVNAEELSKEVAVAYKDANDVTSIFKDRAADFKLKMPVILELGNPAMKDRHWEKIFKALRQPWYPGILFTLENLIAFEALEMKDLIGEVSATASGEAQIEASLQKIKQGWDQMQFSCLSHRDQKDVFILGSLEEILTLLEDNQVTLQTMMGSRFILGVKDEVDRWNKRLSMLSETLDEWIQCQRSWMYLETIFCAEDIQKQLPVEAQKFALVDKNWKNVMLRTSIDPSVIRSVDSGSEILDQFKMSNKILEEIQKSLEDYLETKRMAFPRFYFLSNDELLEILSQTRDPRAVQPHLGKCFDAMKSIRFEEGSGAPIGGSGKTTPFLINAMLWLHEEARVFRDRLIDGDDRAWFNKACAELLLEHCKVSWAPERFESLLYGDYLTRENRTYRPVDDLHKLNGLLIEYLEEYNITFPSQMHLVFFHDAMHHISRICRVLRQPRGNALLVGVGGSGRQSLTRLAAFMADYKTFSIEITHRA</sequence>
<dbReference type="Pfam" id="PF08393">
    <property type="entry name" value="DHC_N2"/>
    <property type="match status" value="1"/>
</dbReference>
<keyword evidence="16" id="KW-1185">Reference proteome</keyword>
<dbReference type="Gene3D" id="3.40.50.300">
    <property type="entry name" value="P-loop containing nucleotide triphosphate hydrolases"/>
    <property type="match status" value="1"/>
</dbReference>
<evidence type="ECO:0000256" key="1">
    <source>
        <dbReference type="ARBA" id="ARBA00004430"/>
    </source>
</evidence>
<dbReference type="InterPro" id="IPR001487">
    <property type="entry name" value="Bromodomain"/>
</dbReference>
<keyword evidence="7" id="KW-0175">Coiled coil</keyword>
<dbReference type="GO" id="GO:0030286">
    <property type="term" value="C:dynein complex"/>
    <property type="evidence" value="ECO:0007669"/>
    <property type="project" value="UniProtKB-KW"/>
</dbReference>
<dbReference type="PROSITE" id="PS50014">
    <property type="entry name" value="BROMODOMAIN_2"/>
    <property type="match status" value="1"/>
</dbReference>
<dbReference type="GO" id="GO:0051959">
    <property type="term" value="F:dynein light intermediate chain binding"/>
    <property type="evidence" value="ECO:0007669"/>
    <property type="project" value="InterPro"/>
</dbReference>
<dbReference type="InterPro" id="IPR042228">
    <property type="entry name" value="Dynein_linker_3"/>
</dbReference>
<dbReference type="InterPro" id="IPR013602">
    <property type="entry name" value="Dynein_heavy_linker"/>
</dbReference>
<dbReference type="GO" id="GO:0007018">
    <property type="term" value="P:microtubule-based movement"/>
    <property type="evidence" value="ECO:0007669"/>
    <property type="project" value="InterPro"/>
</dbReference>
<dbReference type="SUPFAM" id="SSF47370">
    <property type="entry name" value="Bromodomain"/>
    <property type="match status" value="1"/>
</dbReference>
<dbReference type="InterPro" id="IPR042222">
    <property type="entry name" value="Dynein_2_N"/>
</dbReference>
<dbReference type="InterPro" id="IPR027417">
    <property type="entry name" value="P-loop_NTPase"/>
</dbReference>
<dbReference type="EMBL" id="JAKCXM010000705">
    <property type="protein sequence ID" value="KAJ0392153.1"/>
    <property type="molecule type" value="Genomic_DNA"/>
</dbReference>
<organism evidence="15 16">
    <name type="scientific">Pythium insidiosum</name>
    <name type="common">Pythiosis disease agent</name>
    <dbReference type="NCBI Taxonomy" id="114742"/>
    <lineage>
        <taxon>Eukaryota</taxon>
        <taxon>Sar</taxon>
        <taxon>Stramenopiles</taxon>
        <taxon>Oomycota</taxon>
        <taxon>Peronosporomycetes</taxon>
        <taxon>Pythiales</taxon>
        <taxon>Pythiaceae</taxon>
        <taxon>Pythium</taxon>
    </lineage>
</organism>
<dbReference type="InterPro" id="IPR036427">
    <property type="entry name" value="Bromodomain-like_sf"/>
</dbReference>
<name>A0AAD5Q3Q8_PYTIN</name>
<keyword evidence="11" id="KW-0206">Cytoskeleton</keyword>
<dbReference type="PANTHER" id="PTHR45703:SF35">
    <property type="entry name" value="DYNEIN HEAVY CHAIN"/>
    <property type="match status" value="1"/>
</dbReference>
<evidence type="ECO:0000256" key="6">
    <source>
        <dbReference type="ARBA" id="ARBA00023017"/>
    </source>
</evidence>
<evidence type="ECO:0000256" key="3">
    <source>
        <dbReference type="ARBA" id="ARBA00022701"/>
    </source>
</evidence>
<comment type="subcellular location">
    <subcellularLocation>
        <location evidence="1">Cytoplasm</location>
        <location evidence="1">Cytoskeleton</location>
        <location evidence="1">Cilium axoneme</location>
    </subcellularLocation>
</comment>
<dbReference type="GO" id="GO:0045505">
    <property type="term" value="F:dynein intermediate chain binding"/>
    <property type="evidence" value="ECO:0007669"/>
    <property type="project" value="InterPro"/>
</dbReference>
<keyword evidence="3" id="KW-0493">Microtubule</keyword>
<comment type="caution">
    <text evidence="15">The sequence shown here is derived from an EMBL/GenBank/DDBJ whole genome shotgun (WGS) entry which is preliminary data.</text>
</comment>
<accession>A0AAD5Q3Q8</accession>
<dbReference type="AlphaFoldDB" id="A0AAD5Q3Q8"/>
<dbReference type="Pfam" id="PF00439">
    <property type="entry name" value="Bromodomain"/>
    <property type="match status" value="1"/>
</dbReference>